<organism evidence="6 7">
    <name type="scientific">Rhizoctonia solani</name>
    <dbReference type="NCBI Taxonomy" id="456999"/>
    <lineage>
        <taxon>Eukaryota</taxon>
        <taxon>Fungi</taxon>
        <taxon>Dikarya</taxon>
        <taxon>Basidiomycota</taxon>
        <taxon>Agaricomycotina</taxon>
        <taxon>Agaricomycetes</taxon>
        <taxon>Cantharellales</taxon>
        <taxon>Ceratobasidiaceae</taxon>
        <taxon>Rhizoctonia</taxon>
    </lineage>
</organism>
<dbReference type="RefSeq" id="XP_043183461.1">
    <property type="nucleotide sequence ID" value="XM_043328076.1"/>
</dbReference>
<reference evidence="6" key="1">
    <citation type="submission" date="2020-05" db="EMBL/GenBank/DDBJ databases">
        <title>Evolutionary and genomic comparisons of hybrid uninucleate and nonhybrid Rhizoctonia fungi.</title>
        <authorList>
            <person name="Li C."/>
            <person name="Chen X."/>
        </authorList>
    </citation>
    <scope>NUCLEOTIDE SEQUENCE</scope>
    <source>
        <strain evidence="6">AG-1 IA</strain>
    </source>
</reference>
<name>A0A8H8P0D8_9AGAM</name>
<evidence type="ECO:0000313" key="7">
    <source>
        <dbReference type="Proteomes" id="UP000650533"/>
    </source>
</evidence>
<gene>
    <name evidence="6" type="ORF">RhiXN_08260</name>
</gene>
<dbReference type="PANTHER" id="PTHR24012">
    <property type="entry name" value="RNA BINDING PROTEIN"/>
    <property type="match status" value="1"/>
</dbReference>
<proteinExistence type="predicted"/>
<dbReference type="KEGG" id="rsx:RhiXN_08260"/>
<dbReference type="GO" id="GO:0003723">
    <property type="term" value="F:RNA binding"/>
    <property type="evidence" value="ECO:0007669"/>
    <property type="project" value="UniProtKB-UniRule"/>
</dbReference>
<protein>
    <submittedName>
        <fullName evidence="6">RNA recognition motif protein</fullName>
    </submittedName>
</protein>
<sequence>MASPKPKMTASEPVLQVLKTADFNITAPEFVPKQVNCGLGSVTKLLTGNDELLPSLGLPESSSTEGINVSTVTEDVLSTPTPSSITSFAHLVKSTCQISESDSQSADVSMLSMTDDDSEISSADVSFATEPPKTPILSAPSLELENLDISPTGGLGGGVLCGIPSTKHAESASQTEASPKGNRYLEGLVPHNEPPKPKHRPFPPQRSCNIHIQNLPEHYEDAELSALCEEFGHIVSVRVFRRPVSAPPSRRLPDGQHSTYGFVLFDNINSAENCVNTLRRRYKNIYPSFARQAAPAVHQPAFVGLLEAMAFGDLHGADSNLEGLEQWSNADTVSDPHSHSQYDPGANAMGPVYHTPTHDIPRVSEPTTLASAGSADNIQPTLVSAPMEINIRPHAIAIKPMPPPIQSYIAPSTTMDRINSILNSKSILLIVDGLPKDFGVGLLDTLFAPHEIHDVRLHRKGPTGAVRGSVRVSSRLAALQSIEKLTGMQFGGLAGGLHVRLAEEVPGDHGENDSGSTAPTLPSYRTLPDVQEYQSMLAPPIHPALVASTSAPAVTSMLGSGLNALLFASESCADGLIAGSQMAPPVLQVSPSTGGIFTSPARLQVPFTPGLSNSISMPQVAPRFIGQGQQMGLSPSLRVGNITLPINNVISSEKSLYACANIASSNLLDKLPAMQSTPEPPVIKVTSYAAVAKKPVVALDPPPKDGTGTDGKKKRKGSRVTKGSGRGDAKELPEEGSKPLMNKKSAISDTVDNNTTTESPSVGPTKLTSNQPKSAASKAKKWLATRRRTGSKSAAAKA</sequence>
<dbReference type="Pfam" id="PF00076">
    <property type="entry name" value="RRM_1"/>
    <property type="match status" value="1"/>
</dbReference>
<feature type="compositionally biased region" description="Basic and acidic residues" evidence="4">
    <location>
        <begin position="725"/>
        <end position="737"/>
    </location>
</feature>
<dbReference type="GeneID" id="67030539"/>
<feature type="region of interest" description="Disordered" evidence="4">
    <location>
        <begin position="167"/>
        <end position="202"/>
    </location>
</feature>
<accession>A0A8H8P0D8</accession>
<keyword evidence="2 3" id="KW-0694">RNA-binding</keyword>
<feature type="compositionally biased region" description="Polar residues" evidence="4">
    <location>
        <begin position="745"/>
        <end position="772"/>
    </location>
</feature>
<feature type="domain" description="RRM" evidence="5">
    <location>
        <begin position="208"/>
        <end position="292"/>
    </location>
</feature>
<dbReference type="InterPro" id="IPR012677">
    <property type="entry name" value="Nucleotide-bd_a/b_plait_sf"/>
</dbReference>
<evidence type="ECO:0000256" key="3">
    <source>
        <dbReference type="PROSITE-ProRule" id="PRU00176"/>
    </source>
</evidence>
<dbReference type="Gene3D" id="3.30.70.330">
    <property type="match status" value="1"/>
</dbReference>
<dbReference type="EMBL" id="CP059667">
    <property type="protein sequence ID" value="QRW23224.1"/>
    <property type="molecule type" value="Genomic_DNA"/>
</dbReference>
<evidence type="ECO:0000256" key="4">
    <source>
        <dbReference type="SAM" id="MobiDB-lite"/>
    </source>
</evidence>
<dbReference type="SUPFAM" id="SSF54928">
    <property type="entry name" value="RNA-binding domain, RBD"/>
    <property type="match status" value="2"/>
</dbReference>
<evidence type="ECO:0000313" key="6">
    <source>
        <dbReference type="EMBL" id="QRW23224.1"/>
    </source>
</evidence>
<dbReference type="InterPro" id="IPR000504">
    <property type="entry name" value="RRM_dom"/>
</dbReference>
<dbReference type="SMART" id="SM00360">
    <property type="entry name" value="RRM"/>
    <property type="match status" value="2"/>
</dbReference>
<dbReference type="PROSITE" id="PS50102">
    <property type="entry name" value="RRM"/>
    <property type="match status" value="1"/>
</dbReference>
<keyword evidence="1" id="KW-0677">Repeat</keyword>
<dbReference type="InterPro" id="IPR035979">
    <property type="entry name" value="RBD_domain_sf"/>
</dbReference>
<evidence type="ECO:0000256" key="1">
    <source>
        <dbReference type="ARBA" id="ARBA00022737"/>
    </source>
</evidence>
<evidence type="ECO:0000259" key="5">
    <source>
        <dbReference type="PROSITE" id="PS50102"/>
    </source>
</evidence>
<dbReference type="AlphaFoldDB" id="A0A8H8P0D8"/>
<feature type="region of interest" description="Disordered" evidence="4">
    <location>
        <begin position="696"/>
        <end position="798"/>
    </location>
</feature>
<feature type="compositionally biased region" description="Basic residues" evidence="4">
    <location>
        <begin position="778"/>
        <end position="790"/>
    </location>
</feature>
<evidence type="ECO:0000256" key="2">
    <source>
        <dbReference type="ARBA" id="ARBA00022884"/>
    </source>
</evidence>
<feature type="region of interest" description="Disordered" evidence="4">
    <location>
        <begin position="505"/>
        <end position="524"/>
    </location>
</feature>
<dbReference type="Proteomes" id="UP000650533">
    <property type="component" value="Chromosome 10"/>
</dbReference>